<feature type="transmembrane region" description="Helical" evidence="1">
    <location>
        <begin position="161"/>
        <end position="179"/>
    </location>
</feature>
<dbReference type="Pfam" id="PF13858">
    <property type="entry name" value="DUF4199"/>
    <property type="match status" value="1"/>
</dbReference>
<feature type="transmembrane region" description="Helical" evidence="1">
    <location>
        <begin position="51"/>
        <end position="70"/>
    </location>
</feature>
<dbReference type="EMBL" id="JUIW01000001">
    <property type="protein sequence ID" value="RYJ45767.1"/>
    <property type="molecule type" value="Genomic_DNA"/>
</dbReference>
<keyword evidence="2" id="KW-0689">Ribosomal protein</keyword>
<dbReference type="Proteomes" id="UP000289775">
    <property type="component" value="Unassembled WGS sequence"/>
</dbReference>
<keyword evidence="2" id="KW-0687">Ribonucleoprotein</keyword>
<comment type="caution">
    <text evidence="2">The sequence shown here is derived from an EMBL/GenBank/DDBJ whole genome shotgun (WGS) entry which is preliminary data.</text>
</comment>
<reference evidence="2 3" key="1">
    <citation type="submission" date="2014-12" db="EMBL/GenBank/DDBJ databases">
        <title>Genome sequence of Flavobacterium beibuense RSKm HC5.</title>
        <authorList>
            <person name="Kim J.F."/>
            <person name="Song J.Y."/>
            <person name="Kwak M.-J."/>
            <person name="Lee S.-W."/>
        </authorList>
    </citation>
    <scope>NUCLEOTIDE SEQUENCE [LARGE SCALE GENOMIC DNA]</scope>
    <source>
        <strain evidence="2 3">RSKm HC5</strain>
    </source>
</reference>
<evidence type="ECO:0000313" key="2">
    <source>
        <dbReference type="EMBL" id="RYJ45767.1"/>
    </source>
</evidence>
<dbReference type="RefSeq" id="WP_129749529.1">
    <property type="nucleotide sequence ID" value="NZ_JUIW01000001.1"/>
</dbReference>
<keyword evidence="1" id="KW-0472">Membrane</keyword>
<proteinExistence type="predicted"/>
<evidence type="ECO:0000256" key="1">
    <source>
        <dbReference type="SAM" id="Phobius"/>
    </source>
</evidence>
<feature type="transmembrane region" description="Helical" evidence="1">
    <location>
        <begin position="90"/>
        <end position="113"/>
    </location>
</feature>
<keyword evidence="1" id="KW-0812">Transmembrane</keyword>
<dbReference type="OrthoDB" id="1122768at2"/>
<organism evidence="2 3">
    <name type="scientific">Flavobacterium beibuense</name>
    <dbReference type="NCBI Taxonomy" id="657326"/>
    <lineage>
        <taxon>Bacteria</taxon>
        <taxon>Pseudomonadati</taxon>
        <taxon>Bacteroidota</taxon>
        <taxon>Flavobacteriia</taxon>
        <taxon>Flavobacteriales</taxon>
        <taxon>Flavobacteriaceae</taxon>
        <taxon>Flavobacterium</taxon>
    </lineage>
</organism>
<keyword evidence="3" id="KW-1185">Reference proteome</keyword>
<protein>
    <submittedName>
        <fullName evidence="2">50S ribosomal protein L31 type B</fullName>
    </submittedName>
</protein>
<gene>
    <name evidence="2" type="ORF">NU09_0359</name>
</gene>
<sequence>MEQENNILEKKISPAKSATSYGIVFGSIMILEFVLMYVLKPDPIKSGWVGTFTNVLNFCILPIIFISLGCNNYKKNINGGYISFSQCLKLGVSITVLAAFIYSVFYFIFWLIFPEFITEFIETMKTVTVHQRPNISSEELQMSMSIIEKTMLPYISGPLTIVMHAFLGLIWSLLVGAFVKKDNPGAL</sequence>
<keyword evidence="1" id="KW-1133">Transmembrane helix</keyword>
<dbReference type="AlphaFoldDB" id="A0A444WIV5"/>
<evidence type="ECO:0000313" key="3">
    <source>
        <dbReference type="Proteomes" id="UP000289775"/>
    </source>
</evidence>
<accession>A0A444WIV5</accession>
<dbReference type="GO" id="GO:0005840">
    <property type="term" value="C:ribosome"/>
    <property type="evidence" value="ECO:0007669"/>
    <property type="project" value="UniProtKB-KW"/>
</dbReference>
<dbReference type="InterPro" id="IPR025250">
    <property type="entry name" value="DUF4199"/>
</dbReference>
<name>A0A444WIV5_9FLAO</name>
<feature type="transmembrane region" description="Helical" evidence="1">
    <location>
        <begin position="21"/>
        <end position="39"/>
    </location>
</feature>